<evidence type="ECO:0000256" key="2">
    <source>
        <dbReference type="ARBA" id="ARBA00007783"/>
    </source>
</evidence>
<dbReference type="Pfam" id="PF01061">
    <property type="entry name" value="ABC2_membrane"/>
    <property type="match status" value="1"/>
</dbReference>
<keyword evidence="5 9" id="KW-0812">Transmembrane</keyword>
<evidence type="ECO:0000256" key="7">
    <source>
        <dbReference type="ARBA" id="ARBA00023136"/>
    </source>
</evidence>
<keyword evidence="12" id="KW-1185">Reference proteome</keyword>
<comment type="caution">
    <text evidence="11">The sequence shown here is derived from an EMBL/GenBank/DDBJ whole genome shotgun (WGS) entry which is preliminary data.</text>
</comment>
<dbReference type="GO" id="GO:0005886">
    <property type="term" value="C:plasma membrane"/>
    <property type="evidence" value="ECO:0007669"/>
    <property type="project" value="UniProtKB-SubCell"/>
</dbReference>
<gene>
    <name evidence="11" type="ORF">BJ983_004638</name>
</gene>
<dbReference type="GO" id="GO:0015920">
    <property type="term" value="P:lipopolysaccharide transport"/>
    <property type="evidence" value="ECO:0007669"/>
    <property type="project" value="TreeGrafter"/>
</dbReference>
<evidence type="ECO:0000313" key="12">
    <source>
        <dbReference type="Proteomes" id="UP000535890"/>
    </source>
</evidence>
<dbReference type="EMBL" id="JACCBN010000001">
    <property type="protein sequence ID" value="NYD38536.1"/>
    <property type="molecule type" value="Genomic_DNA"/>
</dbReference>
<organism evidence="11 12">
    <name type="scientific">Actinomycetospora corticicola</name>
    <dbReference type="NCBI Taxonomy" id="663602"/>
    <lineage>
        <taxon>Bacteria</taxon>
        <taxon>Bacillati</taxon>
        <taxon>Actinomycetota</taxon>
        <taxon>Actinomycetes</taxon>
        <taxon>Pseudonocardiales</taxon>
        <taxon>Pseudonocardiaceae</taxon>
        <taxon>Actinomycetospora</taxon>
    </lineage>
</organism>
<protein>
    <submittedName>
        <fullName evidence="11">ABC-2 type transport system permease protein</fullName>
    </submittedName>
</protein>
<sequence length="323" mass="36150">MAVPALARPGADDPSGDDAAESRLHGASPRSWSRAFADIRQAVAQRELWGHLGWQDIKQRYRRSTIGPLWITISMAVTAAALGGLYSQLFGQPIGTFMPYVTVGFMIWYFISACVLEGTETFIANEGLIRFLPAPLMIYVFRTVWRQVLFFAHNVVVYVIVLVIFFNQLDEPYRMIAKVPGTLDLPGTLHPGLSWAALLAIPAFVLIVANGLWVTLLFGIIATRFRDIPPVVSSFMQLFFTMTPIIWTPDLLRGGEPGSARAIVEQLAKLNPFYHFIEIFRAPLVGQVQSWTHWAVVGVITVVGWTLALIALRNYRSRVAYWV</sequence>
<feature type="transmembrane region" description="Helical" evidence="9">
    <location>
        <begin position="291"/>
        <end position="312"/>
    </location>
</feature>
<dbReference type="Proteomes" id="UP000535890">
    <property type="component" value="Unassembled WGS sequence"/>
</dbReference>
<keyword evidence="6 9" id="KW-1133">Transmembrane helix</keyword>
<feature type="transmembrane region" description="Helical" evidence="9">
    <location>
        <begin position="69"/>
        <end position="91"/>
    </location>
</feature>
<comment type="similarity">
    <text evidence="2">Belongs to the ABC-2 integral membrane protein family.</text>
</comment>
<feature type="domain" description="ABC-2 type transporter transmembrane" evidence="10">
    <location>
        <begin position="50"/>
        <end position="282"/>
    </location>
</feature>
<feature type="transmembrane region" description="Helical" evidence="9">
    <location>
        <begin position="195"/>
        <end position="221"/>
    </location>
</feature>
<evidence type="ECO:0000256" key="3">
    <source>
        <dbReference type="ARBA" id="ARBA00022448"/>
    </source>
</evidence>
<evidence type="ECO:0000256" key="8">
    <source>
        <dbReference type="SAM" id="MobiDB-lite"/>
    </source>
</evidence>
<evidence type="ECO:0000313" key="11">
    <source>
        <dbReference type="EMBL" id="NYD38536.1"/>
    </source>
</evidence>
<proteinExistence type="inferred from homology"/>
<keyword evidence="4" id="KW-1003">Cell membrane</keyword>
<evidence type="ECO:0000256" key="5">
    <source>
        <dbReference type="ARBA" id="ARBA00022692"/>
    </source>
</evidence>
<feature type="transmembrane region" description="Helical" evidence="9">
    <location>
        <begin position="97"/>
        <end position="116"/>
    </location>
</feature>
<accession>A0A7Y9E015</accession>
<dbReference type="PANTHER" id="PTHR30413:SF10">
    <property type="entry name" value="CAPSULE POLYSACCHARIDE EXPORT INNER-MEMBRANE PROTEIN CTRC"/>
    <property type="match status" value="1"/>
</dbReference>
<feature type="region of interest" description="Disordered" evidence="8">
    <location>
        <begin position="1"/>
        <end position="26"/>
    </location>
</feature>
<dbReference type="InterPro" id="IPR013525">
    <property type="entry name" value="ABC2_TM"/>
</dbReference>
<keyword evidence="7 9" id="KW-0472">Membrane</keyword>
<evidence type="ECO:0000256" key="4">
    <source>
        <dbReference type="ARBA" id="ARBA00022475"/>
    </source>
</evidence>
<comment type="subcellular location">
    <subcellularLocation>
        <location evidence="1">Cell membrane</location>
        <topology evidence="1">Multi-pass membrane protein</topology>
    </subcellularLocation>
</comment>
<feature type="transmembrane region" description="Helical" evidence="9">
    <location>
        <begin position="148"/>
        <end position="166"/>
    </location>
</feature>
<reference evidence="11 12" key="1">
    <citation type="submission" date="2020-07" db="EMBL/GenBank/DDBJ databases">
        <title>Sequencing the genomes of 1000 actinobacteria strains.</title>
        <authorList>
            <person name="Klenk H.-P."/>
        </authorList>
    </citation>
    <scope>NUCLEOTIDE SEQUENCE [LARGE SCALE GENOMIC DNA]</scope>
    <source>
        <strain evidence="11 12">DSM 45772</strain>
    </source>
</reference>
<dbReference type="PANTHER" id="PTHR30413">
    <property type="entry name" value="INNER MEMBRANE TRANSPORT PERMEASE"/>
    <property type="match status" value="1"/>
</dbReference>
<name>A0A7Y9E015_9PSEU</name>
<evidence type="ECO:0000256" key="1">
    <source>
        <dbReference type="ARBA" id="ARBA00004651"/>
    </source>
</evidence>
<evidence type="ECO:0000256" key="9">
    <source>
        <dbReference type="SAM" id="Phobius"/>
    </source>
</evidence>
<evidence type="ECO:0000256" key="6">
    <source>
        <dbReference type="ARBA" id="ARBA00022989"/>
    </source>
</evidence>
<feature type="transmembrane region" description="Helical" evidence="9">
    <location>
        <begin position="228"/>
        <end position="247"/>
    </location>
</feature>
<evidence type="ECO:0000259" key="10">
    <source>
        <dbReference type="Pfam" id="PF01061"/>
    </source>
</evidence>
<keyword evidence="3" id="KW-0813">Transport</keyword>
<dbReference type="AlphaFoldDB" id="A0A7Y9E015"/>
<dbReference type="GO" id="GO:0140359">
    <property type="term" value="F:ABC-type transporter activity"/>
    <property type="evidence" value="ECO:0007669"/>
    <property type="project" value="InterPro"/>
</dbReference>